<dbReference type="InterPro" id="IPR012349">
    <property type="entry name" value="Split_barrel_FMN-bd"/>
</dbReference>
<sequence length="151" mass="17131">MVTDRREPSRTYRPGARAGWVNRVTVAMARRGLLPRASVLTTRGRRSGQLRVNPVTPIEVGGRHWLVSPYGEVGWVHNVRANRDVTLARRRTTRRFTVREVGAEEAGPVLKRYAEVVWIVRPYFLADHRDPVSAFVAEAARHPVFELVPAD</sequence>
<dbReference type="AlphaFoldDB" id="A0A6I2F492"/>
<reference evidence="1 2" key="1">
    <citation type="submission" date="2019-10" db="EMBL/GenBank/DDBJ databases">
        <authorList>
            <person name="Nie G."/>
            <person name="Ming H."/>
            <person name="Yi B."/>
        </authorList>
    </citation>
    <scope>NUCLEOTIDE SEQUENCE [LARGE SCALE GENOMIC DNA]</scope>
    <source>
        <strain evidence="1 2">CFH 90414</strain>
    </source>
</reference>
<name>A0A6I2F492_9MICO</name>
<dbReference type="NCBIfam" id="TIGR00026">
    <property type="entry name" value="hi_GC_TIGR00026"/>
    <property type="match status" value="1"/>
</dbReference>
<gene>
    <name evidence="1" type="ORF">GE115_10565</name>
</gene>
<keyword evidence="2" id="KW-1185">Reference proteome</keyword>
<dbReference type="EMBL" id="WJIF01000005">
    <property type="protein sequence ID" value="MRG60305.1"/>
    <property type="molecule type" value="Genomic_DNA"/>
</dbReference>
<dbReference type="Pfam" id="PF04075">
    <property type="entry name" value="F420H2_quin_red"/>
    <property type="match status" value="1"/>
</dbReference>
<evidence type="ECO:0000313" key="2">
    <source>
        <dbReference type="Proteomes" id="UP000431080"/>
    </source>
</evidence>
<organism evidence="1 2">
    <name type="scientific">Agromyces agglutinans</name>
    <dbReference type="NCBI Taxonomy" id="2662258"/>
    <lineage>
        <taxon>Bacteria</taxon>
        <taxon>Bacillati</taxon>
        <taxon>Actinomycetota</taxon>
        <taxon>Actinomycetes</taxon>
        <taxon>Micrococcales</taxon>
        <taxon>Microbacteriaceae</taxon>
        <taxon>Agromyces</taxon>
    </lineage>
</organism>
<evidence type="ECO:0000313" key="1">
    <source>
        <dbReference type="EMBL" id="MRG60305.1"/>
    </source>
</evidence>
<proteinExistence type="predicted"/>
<accession>A0A6I2F492</accession>
<dbReference type="InterPro" id="IPR004378">
    <property type="entry name" value="F420H2_quin_Rdtase"/>
</dbReference>
<dbReference type="Proteomes" id="UP000431080">
    <property type="component" value="Unassembled WGS sequence"/>
</dbReference>
<protein>
    <submittedName>
        <fullName evidence="1">Nitroreductase family deazaflavin-dependent oxidoreductase</fullName>
    </submittedName>
</protein>
<comment type="caution">
    <text evidence="1">The sequence shown here is derived from an EMBL/GenBank/DDBJ whole genome shotgun (WGS) entry which is preliminary data.</text>
</comment>
<dbReference type="Gene3D" id="2.30.110.10">
    <property type="entry name" value="Electron Transport, Fmn-binding Protein, Chain A"/>
    <property type="match status" value="1"/>
</dbReference>
<dbReference type="GO" id="GO:0016491">
    <property type="term" value="F:oxidoreductase activity"/>
    <property type="evidence" value="ECO:0007669"/>
    <property type="project" value="InterPro"/>
</dbReference>